<feature type="non-terminal residue" evidence="1">
    <location>
        <position position="46"/>
    </location>
</feature>
<dbReference type="AlphaFoldDB" id="A0A8S3B2P2"/>
<name>A0A8S3B2P2_9BILA</name>
<evidence type="ECO:0000313" key="2">
    <source>
        <dbReference type="Proteomes" id="UP000676336"/>
    </source>
</evidence>
<dbReference type="Proteomes" id="UP000676336">
    <property type="component" value="Unassembled WGS sequence"/>
</dbReference>
<evidence type="ECO:0000313" key="1">
    <source>
        <dbReference type="EMBL" id="CAF4789114.1"/>
    </source>
</evidence>
<reference evidence="1" key="1">
    <citation type="submission" date="2021-02" db="EMBL/GenBank/DDBJ databases">
        <authorList>
            <person name="Nowell W R."/>
        </authorList>
    </citation>
    <scope>NUCLEOTIDE SEQUENCE</scope>
</reference>
<organism evidence="1 2">
    <name type="scientific">Rotaria magnacalcarata</name>
    <dbReference type="NCBI Taxonomy" id="392030"/>
    <lineage>
        <taxon>Eukaryota</taxon>
        <taxon>Metazoa</taxon>
        <taxon>Spiralia</taxon>
        <taxon>Gnathifera</taxon>
        <taxon>Rotifera</taxon>
        <taxon>Eurotatoria</taxon>
        <taxon>Bdelloidea</taxon>
        <taxon>Philodinida</taxon>
        <taxon>Philodinidae</taxon>
        <taxon>Rotaria</taxon>
    </lineage>
</organism>
<gene>
    <name evidence="1" type="ORF">SMN809_LOCUS46680</name>
</gene>
<protein>
    <submittedName>
        <fullName evidence="1">Uncharacterized protein</fullName>
    </submittedName>
</protein>
<dbReference type="EMBL" id="CAJOBI010145833">
    <property type="protein sequence ID" value="CAF4789114.1"/>
    <property type="molecule type" value="Genomic_DNA"/>
</dbReference>
<accession>A0A8S3B2P2</accession>
<feature type="non-terminal residue" evidence="1">
    <location>
        <position position="1"/>
    </location>
</feature>
<comment type="caution">
    <text evidence="1">The sequence shown here is derived from an EMBL/GenBank/DDBJ whole genome shotgun (WGS) entry which is preliminary data.</text>
</comment>
<sequence length="46" mass="4997">PCGNINSSSSSPRTSLVAGSKYNVEFQQNLNHYYTNFPGALDISFA</sequence>
<proteinExistence type="predicted"/>